<accession>A0A4P1RT18</accession>
<dbReference type="InterPro" id="IPR001128">
    <property type="entry name" value="Cyt_P450"/>
</dbReference>
<dbReference type="PRINTS" id="PR00463">
    <property type="entry name" value="EP450I"/>
</dbReference>
<dbReference type="GO" id="GO:0004497">
    <property type="term" value="F:monooxygenase activity"/>
    <property type="evidence" value="ECO:0007669"/>
    <property type="project" value="UniProtKB-KW"/>
</dbReference>
<dbReference type="InterPro" id="IPR036396">
    <property type="entry name" value="Cyt_P450_sf"/>
</dbReference>
<evidence type="ECO:0000256" key="2">
    <source>
        <dbReference type="PIRSR" id="PIRSR602401-1"/>
    </source>
</evidence>
<proteinExistence type="inferred from homology"/>
<name>A0A4P1RT18_LUPAN</name>
<dbReference type="PRINTS" id="PR00385">
    <property type="entry name" value="P450"/>
</dbReference>
<keyword evidence="5" id="KW-1185">Reference proteome</keyword>
<evidence type="ECO:0008006" key="6">
    <source>
        <dbReference type="Google" id="ProtNLM"/>
    </source>
</evidence>
<dbReference type="PROSITE" id="PS00086">
    <property type="entry name" value="CYTOCHROME_P450"/>
    <property type="match status" value="1"/>
</dbReference>
<comment type="similarity">
    <text evidence="1 3">Belongs to the cytochrome P450 family.</text>
</comment>
<protein>
    <recommendedName>
        <fullName evidence="6">Cytochrome P450</fullName>
    </recommendedName>
</protein>
<dbReference type="GO" id="GO:0005506">
    <property type="term" value="F:iron ion binding"/>
    <property type="evidence" value="ECO:0007669"/>
    <property type="project" value="InterPro"/>
</dbReference>
<reference evidence="4 5" key="1">
    <citation type="journal article" date="2017" name="Plant Biotechnol. J.">
        <title>A comprehensive draft genome sequence for lupin (Lupinus angustifolius), an emerging health food: insights into plant-microbe interactions and legume evolution.</title>
        <authorList>
            <person name="Hane J.K."/>
            <person name="Ming Y."/>
            <person name="Kamphuis L.G."/>
            <person name="Nelson M.N."/>
            <person name="Garg G."/>
            <person name="Atkins C.A."/>
            <person name="Bayer P.E."/>
            <person name="Bravo A."/>
            <person name="Bringans S."/>
            <person name="Cannon S."/>
            <person name="Edwards D."/>
            <person name="Foley R."/>
            <person name="Gao L.L."/>
            <person name="Harrison M.J."/>
            <person name="Huang W."/>
            <person name="Hurgobin B."/>
            <person name="Li S."/>
            <person name="Liu C.W."/>
            <person name="McGrath A."/>
            <person name="Morahan G."/>
            <person name="Murray J."/>
            <person name="Weller J."/>
            <person name="Jian J."/>
            <person name="Singh K.B."/>
        </authorList>
    </citation>
    <scope>NUCLEOTIDE SEQUENCE [LARGE SCALE GENOMIC DNA]</scope>
    <source>
        <strain evidence="5">cv. Tanjil</strain>
        <tissue evidence="4">Whole plant</tissue>
    </source>
</reference>
<dbReference type="Proteomes" id="UP000188354">
    <property type="component" value="Chromosome LG02"/>
</dbReference>
<dbReference type="Gramene" id="OIW17355">
    <property type="protein sequence ID" value="OIW17355"/>
    <property type="gene ID" value="TanjilG_22467"/>
</dbReference>
<dbReference type="STRING" id="3871.A0A4P1RT18"/>
<keyword evidence="2 3" id="KW-0408">Iron</keyword>
<dbReference type="Gene3D" id="1.10.630.10">
    <property type="entry name" value="Cytochrome P450"/>
    <property type="match status" value="1"/>
</dbReference>
<dbReference type="GO" id="GO:0016705">
    <property type="term" value="F:oxidoreductase activity, acting on paired donors, with incorporation or reduction of molecular oxygen"/>
    <property type="evidence" value="ECO:0007669"/>
    <property type="project" value="InterPro"/>
</dbReference>
<dbReference type="PANTHER" id="PTHR47950:SF48">
    <property type="entry name" value="CYTOCHROME P450 FAMILY PROTEIN, EXPRESSED"/>
    <property type="match status" value="1"/>
</dbReference>
<dbReference type="EMBL" id="CM007362">
    <property type="protein sequence ID" value="OIW17355.1"/>
    <property type="molecule type" value="Genomic_DNA"/>
</dbReference>
<sequence>MANLAKIHGPIMSLKLGQITTIVMSSPDTAKGVLQTNDQFMSNRKIPDSMKAANHDQYSIPFMPVSPRWRELRKICNGQLFSNKNLDASKELRAKKVGQLFNEICKYSLKGEAVDVGRLSFKTTINLLSNTIYSQDLIESVSEAGEFKELVANIMKEIGRPNLADCFPVLKIVDPHGIRRRTGTYFWKLLNIFKSLVKERLKQRKESGYCSRKDMLDSLLNNAEDNGQQMYKDMIERTDTITSTVEWAMAELLQNPNIMSKAKVELEEIIGKNNLIEESDIAKLPYLHAIIKETFRLHPAAPLLLPRVTKVDVEMNNYIVPKGAQILVNVWAIGRDPNLWDNPNLFSPERFLGSEIDVKGTNFELIPFGGGRRICPGMSYAIRMLFLILGLFINSFDWKLEDGIELDDMDMDEKFGLTLEKAQPVRVIPIKANNGVRV</sequence>
<evidence type="ECO:0000256" key="1">
    <source>
        <dbReference type="ARBA" id="ARBA00010617"/>
    </source>
</evidence>
<dbReference type="AlphaFoldDB" id="A0A4P1RT18"/>
<dbReference type="FunFam" id="1.10.630.10:FF:000163">
    <property type="entry name" value="Geraniol 8-hydroxylase"/>
    <property type="match status" value="1"/>
</dbReference>
<feature type="binding site" description="axial binding residue" evidence="2">
    <location>
        <position position="375"/>
    </location>
    <ligand>
        <name>heme</name>
        <dbReference type="ChEBI" id="CHEBI:30413"/>
    </ligand>
    <ligandPart>
        <name>Fe</name>
        <dbReference type="ChEBI" id="CHEBI:18248"/>
    </ligandPart>
</feature>
<gene>
    <name evidence="4" type="ORF">TanjilG_22467</name>
</gene>
<keyword evidence="2 3" id="KW-0349">Heme</keyword>
<dbReference type="InterPro" id="IPR002401">
    <property type="entry name" value="Cyt_P450_E_grp-I"/>
</dbReference>
<keyword evidence="3" id="KW-0560">Oxidoreductase</keyword>
<dbReference type="PANTHER" id="PTHR47950">
    <property type="entry name" value="CYTOCHROME P450, FAMILY 76, SUBFAMILY C, POLYPEPTIDE 5-RELATED"/>
    <property type="match status" value="1"/>
</dbReference>
<dbReference type="Pfam" id="PF00067">
    <property type="entry name" value="p450"/>
    <property type="match status" value="1"/>
</dbReference>
<evidence type="ECO:0000313" key="4">
    <source>
        <dbReference type="EMBL" id="OIW17355.1"/>
    </source>
</evidence>
<keyword evidence="3" id="KW-0503">Monooxygenase</keyword>
<dbReference type="GO" id="GO:0020037">
    <property type="term" value="F:heme binding"/>
    <property type="evidence" value="ECO:0007669"/>
    <property type="project" value="InterPro"/>
</dbReference>
<evidence type="ECO:0000256" key="3">
    <source>
        <dbReference type="RuleBase" id="RU000461"/>
    </source>
</evidence>
<keyword evidence="2 3" id="KW-0479">Metal-binding</keyword>
<comment type="cofactor">
    <cofactor evidence="2">
        <name>heme</name>
        <dbReference type="ChEBI" id="CHEBI:30413"/>
    </cofactor>
</comment>
<evidence type="ECO:0000313" key="5">
    <source>
        <dbReference type="Proteomes" id="UP000188354"/>
    </source>
</evidence>
<dbReference type="SUPFAM" id="SSF48264">
    <property type="entry name" value="Cytochrome P450"/>
    <property type="match status" value="1"/>
</dbReference>
<dbReference type="InterPro" id="IPR017972">
    <property type="entry name" value="Cyt_P450_CS"/>
</dbReference>
<dbReference type="CDD" id="cd11073">
    <property type="entry name" value="CYP76-like"/>
    <property type="match status" value="1"/>
</dbReference>
<organism evidence="4 5">
    <name type="scientific">Lupinus angustifolius</name>
    <name type="common">Narrow-leaved blue lupine</name>
    <dbReference type="NCBI Taxonomy" id="3871"/>
    <lineage>
        <taxon>Eukaryota</taxon>
        <taxon>Viridiplantae</taxon>
        <taxon>Streptophyta</taxon>
        <taxon>Embryophyta</taxon>
        <taxon>Tracheophyta</taxon>
        <taxon>Spermatophyta</taxon>
        <taxon>Magnoliopsida</taxon>
        <taxon>eudicotyledons</taxon>
        <taxon>Gunneridae</taxon>
        <taxon>Pentapetalae</taxon>
        <taxon>rosids</taxon>
        <taxon>fabids</taxon>
        <taxon>Fabales</taxon>
        <taxon>Fabaceae</taxon>
        <taxon>Papilionoideae</taxon>
        <taxon>50 kb inversion clade</taxon>
        <taxon>genistoids sensu lato</taxon>
        <taxon>core genistoids</taxon>
        <taxon>Genisteae</taxon>
        <taxon>Lupinus</taxon>
    </lineage>
</organism>